<accession>A0A0C3A0G6</accession>
<gene>
    <name evidence="1" type="ORF">SCLCIDRAFT_128817</name>
</gene>
<dbReference type="EMBL" id="KN822090">
    <property type="protein sequence ID" value="KIM58162.1"/>
    <property type="molecule type" value="Genomic_DNA"/>
</dbReference>
<proteinExistence type="predicted"/>
<reference evidence="2" key="2">
    <citation type="submission" date="2015-01" db="EMBL/GenBank/DDBJ databases">
        <title>Evolutionary Origins and Diversification of the Mycorrhizal Mutualists.</title>
        <authorList>
            <consortium name="DOE Joint Genome Institute"/>
            <consortium name="Mycorrhizal Genomics Consortium"/>
            <person name="Kohler A."/>
            <person name="Kuo A."/>
            <person name="Nagy L.G."/>
            <person name="Floudas D."/>
            <person name="Copeland A."/>
            <person name="Barry K.W."/>
            <person name="Cichocki N."/>
            <person name="Veneault-Fourrey C."/>
            <person name="LaButti K."/>
            <person name="Lindquist E.A."/>
            <person name="Lipzen A."/>
            <person name="Lundell T."/>
            <person name="Morin E."/>
            <person name="Murat C."/>
            <person name="Riley R."/>
            <person name="Ohm R."/>
            <person name="Sun H."/>
            <person name="Tunlid A."/>
            <person name="Henrissat B."/>
            <person name="Grigoriev I.V."/>
            <person name="Hibbett D.S."/>
            <person name="Martin F."/>
        </authorList>
    </citation>
    <scope>NUCLEOTIDE SEQUENCE [LARGE SCALE GENOMIC DNA]</scope>
    <source>
        <strain evidence="2">Foug A</strain>
    </source>
</reference>
<dbReference type="Proteomes" id="UP000053989">
    <property type="component" value="Unassembled WGS sequence"/>
</dbReference>
<protein>
    <recommendedName>
        <fullName evidence="3">Fungal-type protein kinase domain-containing protein</fullName>
    </recommendedName>
</protein>
<dbReference type="HOGENOM" id="CLU_193203_0_0_1"/>
<evidence type="ECO:0000313" key="2">
    <source>
        <dbReference type="Proteomes" id="UP000053989"/>
    </source>
</evidence>
<dbReference type="OrthoDB" id="2674257at2759"/>
<sequence length="82" mass="9409">MQFQKHFSVCHTYADDIESLFYAFVWIIIRYNGPLGQEHPNSTTFTYDRSILLAWTEQALDDLGHALDSKIAFLVDPTASLL</sequence>
<dbReference type="AlphaFoldDB" id="A0A0C3A0G6"/>
<dbReference type="InParanoid" id="A0A0C3A0G6"/>
<evidence type="ECO:0000313" key="1">
    <source>
        <dbReference type="EMBL" id="KIM58162.1"/>
    </source>
</evidence>
<reference evidence="1 2" key="1">
    <citation type="submission" date="2014-04" db="EMBL/GenBank/DDBJ databases">
        <authorList>
            <consortium name="DOE Joint Genome Institute"/>
            <person name="Kuo A."/>
            <person name="Kohler A."/>
            <person name="Nagy L.G."/>
            <person name="Floudas D."/>
            <person name="Copeland A."/>
            <person name="Barry K.W."/>
            <person name="Cichocki N."/>
            <person name="Veneault-Fourrey C."/>
            <person name="LaButti K."/>
            <person name="Lindquist E.A."/>
            <person name="Lipzen A."/>
            <person name="Lundell T."/>
            <person name="Morin E."/>
            <person name="Murat C."/>
            <person name="Sun H."/>
            <person name="Tunlid A."/>
            <person name="Henrissat B."/>
            <person name="Grigoriev I.V."/>
            <person name="Hibbett D.S."/>
            <person name="Martin F."/>
            <person name="Nordberg H.P."/>
            <person name="Cantor M.N."/>
            <person name="Hua S.X."/>
        </authorList>
    </citation>
    <scope>NUCLEOTIDE SEQUENCE [LARGE SCALE GENOMIC DNA]</scope>
    <source>
        <strain evidence="1 2">Foug A</strain>
    </source>
</reference>
<evidence type="ECO:0008006" key="3">
    <source>
        <dbReference type="Google" id="ProtNLM"/>
    </source>
</evidence>
<keyword evidence="2" id="KW-1185">Reference proteome</keyword>
<name>A0A0C3A0G6_9AGAM</name>
<organism evidence="1 2">
    <name type="scientific">Scleroderma citrinum Foug A</name>
    <dbReference type="NCBI Taxonomy" id="1036808"/>
    <lineage>
        <taxon>Eukaryota</taxon>
        <taxon>Fungi</taxon>
        <taxon>Dikarya</taxon>
        <taxon>Basidiomycota</taxon>
        <taxon>Agaricomycotina</taxon>
        <taxon>Agaricomycetes</taxon>
        <taxon>Agaricomycetidae</taxon>
        <taxon>Boletales</taxon>
        <taxon>Sclerodermatineae</taxon>
        <taxon>Sclerodermataceae</taxon>
        <taxon>Scleroderma</taxon>
    </lineage>
</organism>